<keyword evidence="2" id="KW-0812">Transmembrane</keyword>
<keyword evidence="2" id="KW-1133">Transmembrane helix</keyword>
<dbReference type="InterPro" id="IPR058637">
    <property type="entry name" value="YknX-like_C"/>
</dbReference>
<keyword evidence="2" id="KW-0472">Membrane</keyword>
<dbReference type="InterPro" id="IPR006143">
    <property type="entry name" value="RND_pump_MFP"/>
</dbReference>
<comment type="similarity">
    <text evidence="1">Belongs to the membrane fusion protein (MFP) (TC 8.A.1) family.</text>
</comment>
<evidence type="ECO:0000313" key="8">
    <source>
        <dbReference type="Proteomes" id="UP000651271"/>
    </source>
</evidence>
<sequence>MSKKAIIFLSIGLLIIIGLVTYRIITNTKKEEANKSAGGGGSRGGGNKVYGRVVQGQPFADYLSLSGSIEANEVVELHSEVSGIVESLNFQEGSSVSAGQVLIKINDAELRAQLAQARTRSELAGENARRAKLLLEKEAISQEEYDIASADFRTAESQIQLINAQLSKTLVRAPFSGKIGLRNISKGSYITPATVIANLANTAQVKLLFSIPERYAYMVNKGSRVEFSIQGDEQKFSASVYAIEPVIEANTRTLLVKAIAQGGSNKLIPGAFANVTFPLETVENGLLVPAESLIPIQNGKKIFVLRDGKAKEVIVETGGRTDADVLITKGLVEGDTILTSGVMSLRDGSPVQVILR</sequence>
<dbReference type="PANTHER" id="PTHR30469:SF36">
    <property type="entry name" value="BLL3903 PROTEIN"/>
    <property type="match status" value="1"/>
</dbReference>
<protein>
    <submittedName>
        <fullName evidence="7">Efflux RND transporter periplasmic adaptor subunit</fullName>
    </submittedName>
</protein>
<comment type="caution">
    <text evidence="7">The sequence shown here is derived from an EMBL/GenBank/DDBJ whole genome shotgun (WGS) entry which is preliminary data.</text>
</comment>
<dbReference type="Pfam" id="PF25876">
    <property type="entry name" value="HH_MFP_RND"/>
    <property type="match status" value="1"/>
</dbReference>
<evidence type="ECO:0000259" key="5">
    <source>
        <dbReference type="Pfam" id="PF25954"/>
    </source>
</evidence>
<dbReference type="Gene3D" id="2.40.50.100">
    <property type="match status" value="1"/>
</dbReference>
<evidence type="ECO:0000259" key="4">
    <source>
        <dbReference type="Pfam" id="PF25917"/>
    </source>
</evidence>
<dbReference type="SUPFAM" id="SSF111369">
    <property type="entry name" value="HlyD-like secretion proteins"/>
    <property type="match status" value="1"/>
</dbReference>
<dbReference type="InterPro" id="IPR058792">
    <property type="entry name" value="Beta-barrel_RND_2"/>
</dbReference>
<dbReference type="Pfam" id="PF25954">
    <property type="entry name" value="Beta-barrel_RND_2"/>
    <property type="match status" value="1"/>
</dbReference>
<dbReference type="Gene3D" id="2.40.30.170">
    <property type="match status" value="1"/>
</dbReference>
<dbReference type="EMBL" id="JACOIJ010000035">
    <property type="protein sequence ID" value="MBD1430712.1"/>
    <property type="molecule type" value="Genomic_DNA"/>
</dbReference>
<dbReference type="Gene3D" id="2.40.420.20">
    <property type="match status" value="1"/>
</dbReference>
<dbReference type="Gene3D" id="1.10.287.470">
    <property type="entry name" value="Helix hairpin bin"/>
    <property type="match status" value="1"/>
</dbReference>
<proteinExistence type="inferred from homology"/>
<evidence type="ECO:0000259" key="3">
    <source>
        <dbReference type="Pfam" id="PF25876"/>
    </source>
</evidence>
<dbReference type="NCBIfam" id="TIGR01730">
    <property type="entry name" value="RND_mfp"/>
    <property type="match status" value="1"/>
</dbReference>
<feature type="transmembrane region" description="Helical" evidence="2">
    <location>
        <begin position="6"/>
        <end position="25"/>
    </location>
</feature>
<feature type="domain" description="CusB-like beta-barrel" evidence="5">
    <location>
        <begin position="209"/>
        <end position="277"/>
    </location>
</feature>
<evidence type="ECO:0000313" key="7">
    <source>
        <dbReference type="EMBL" id="MBD1430712.1"/>
    </source>
</evidence>
<accession>A0ABR7YHC4</accession>
<reference evidence="7 8" key="1">
    <citation type="submission" date="2020-08" db="EMBL/GenBank/DDBJ databases">
        <title>Sphingobacterium sp. DN04309 isolated from aquaculture water.</title>
        <authorList>
            <person name="Zhang M."/>
        </authorList>
    </citation>
    <scope>NUCLEOTIDE SEQUENCE [LARGE SCALE GENOMIC DNA]</scope>
    <source>
        <strain evidence="7 8">DN04309</strain>
    </source>
</reference>
<feature type="domain" description="YknX-like C-terminal permuted SH3-like" evidence="6">
    <location>
        <begin position="286"/>
        <end position="353"/>
    </location>
</feature>
<evidence type="ECO:0000256" key="2">
    <source>
        <dbReference type="SAM" id="Phobius"/>
    </source>
</evidence>
<dbReference type="PANTHER" id="PTHR30469">
    <property type="entry name" value="MULTIDRUG RESISTANCE PROTEIN MDTA"/>
    <property type="match status" value="1"/>
</dbReference>
<feature type="domain" description="Multidrug resistance protein MdtA-like alpha-helical hairpin" evidence="3">
    <location>
        <begin position="108"/>
        <end position="164"/>
    </location>
</feature>
<name>A0ABR7YHC4_9SPHI</name>
<dbReference type="Pfam" id="PF25917">
    <property type="entry name" value="BSH_RND"/>
    <property type="match status" value="1"/>
</dbReference>
<feature type="domain" description="Multidrug resistance protein MdtA-like barrel-sandwich hybrid" evidence="4">
    <location>
        <begin position="73"/>
        <end position="195"/>
    </location>
</feature>
<dbReference type="Pfam" id="PF25989">
    <property type="entry name" value="YknX_C"/>
    <property type="match status" value="1"/>
</dbReference>
<gene>
    <name evidence="7" type="ORF">H8B04_14305</name>
</gene>
<dbReference type="Proteomes" id="UP000651271">
    <property type="component" value="Unassembled WGS sequence"/>
</dbReference>
<dbReference type="InterPro" id="IPR058625">
    <property type="entry name" value="MdtA-like_BSH"/>
</dbReference>
<evidence type="ECO:0000259" key="6">
    <source>
        <dbReference type="Pfam" id="PF25989"/>
    </source>
</evidence>
<evidence type="ECO:0000256" key="1">
    <source>
        <dbReference type="ARBA" id="ARBA00009477"/>
    </source>
</evidence>
<organism evidence="7 8">
    <name type="scientific">Sphingobacterium litopenaei</name>
    <dbReference type="NCBI Taxonomy" id="2763500"/>
    <lineage>
        <taxon>Bacteria</taxon>
        <taxon>Pseudomonadati</taxon>
        <taxon>Bacteroidota</taxon>
        <taxon>Sphingobacteriia</taxon>
        <taxon>Sphingobacteriales</taxon>
        <taxon>Sphingobacteriaceae</taxon>
        <taxon>Sphingobacterium</taxon>
    </lineage>
</organism>
<dbReference type="RefSeq" id="WP_190302786.1">
    <property type="nucleotide sequence ID" value="NZ_JACOIJ010000035.1"/>
</dbReference>
<keyword evidence="8" id="KW-1185">Reference proteome</keyword>
<dbReference type="InterPro" id="IPR058624">
    <property type="entry name" value="MdtA-like_HH"/>
</dbReference>